<keyword evidence="2" id="KW-0833">Ubl conjugation pathway</keyword>
<protein>
    <submittedName>
        <fullName evidence="6">Uncharacterized protein</fullName>
    </submittedName>
</protein>
<sequence>MDSSDSEDDIPRKEQKQKQKQSPNKVMEIPPPDWSRSLQVFSTTALNGDRVILSPLALQEILTNAGPAQQLPSPLFFQITSILSGVSVFGSVREFTAEENVIQVSSLLAENLFGTENNQKDNLILETDNNSDVKDVSKLCTVKCVALPKCEYLKIAPLDPGYLEIPDLRALLESHLRQNYSSISERNTLTVPVRLRQGEYKEFSFLITESRPAKACSCIDVDINLEVVPLDSKLAQEAVQRKMFGVNNNSIAEGIFEISMASTISETKGIVNGVVEASEYVFYKIRSVNYGKNTIGHYRIVLSPSGSGDCDLFVSVSGLEKPKLEDHDYYDVSQGVSHLDFDIENNGDEDIPFVYLSVRGFLKSNFTVMIVCTKQVTDFDSISSDQITSSQSAFNTNTIPEAQIKCENCFQNVPANTRMMHEAFCYRNNITSLTIGIATHAISLDL</sequence>
<dbReference type="PANTHER" id="PTHR12555">
    <property type="entry name" value="UBIQUITIN FUSION DEGRADATON PROTEIN 1"/>
    <property type="match status" value="1"/>
</dbReference>
<gene>
    <name evidence="6" type="ORF">HK100_006761</name>
</gene>
<dbReference type="GO" id="GO:0034098">
    <property type="term" value="C:VCP-NPL4-UFD1 AAA ATPase complex"/>
    <property type="evidence" value="ECO:0007669"/>
    <property type="project" value="TreeGrafter"/>
</dbReference>
<dbReference type="AlphaFoldDB" id="A0AAD5T646"/>
<dbReference type="Gene3D" id="2.40.40.50">
    <property type="entry name" value="Ubiquitin fusion degradation protein UFD1, N-terminal domain"/>
    <property type="match status" value="1"/>
</dbReference>
<evidence type="ECO:0000313" key="6">
    <source>
        <dbReference type="EMBL" id="KAJ3131128.1"/>
    </source>
</evidence>
<dbReference type="PANTHER" id="PTHR12555:SF13">
    <property type="entry name" value="UBIQUITIN RECOGNITION FACTOR IN ER-ASSOCIATED DEGRADATION PROTEIN 1"/>
    <property type="match status" value="1"/>
</dbReference>
<evidence type="ECO:0000256" key="3">
    <source>
        <dbReference type="SAM" id="MobiDB-lite"/>
    </source>
</evidence>
<name>A0AAD5T646_9FUNG</name>
<dbReference type="InterPro" id="IPR055417">
    <property type="entry name" value="UFD1_N1"/>
</dbReference>
<dbReference type="EMBL" id="JADGJH010000315">
    <property type="protein sequence ID" value="KAJ3131128.1"/>
    <property type="molecule type" value="Genomic_DNA"/>
</dbReference>
<dbReference type="GO" id="GO:0006511">
    <property type="term" value="P:ubiquitin-dependent protein catabolic process"/>
    <property type="evidence" value="ECO:0007669"/>
    <property type="project" value="InterPro"/>
</dbReference>
<dbReference type="GO" id="GO:0036503">
    <property type="term" value="P:ERAD pathway"/>
    <property type="evidence" value="ECO:0007669"/>
    <property type="project" value="TreeGrafter"/>
</dbReference>
<dbReference type="Gene3D" id="3.10.330.10">
    <property type="match status" value="1"/>
</dbReference>
<proteinExistence type="inferred from homology"/>
<dbReference type="Pfam" id="PF24842">
    <property type="entry name" value="UFD1_N2"/>
    <property type="match status" value="1"/>
</dbReference>
<evidence type="ECO:0000313" key="7">
    <source>
        <dbReference type="Proteomes" id="UP001211907"/>
    </source>
</evidence>
<dbReference type="Pfam" id="PF23580">
    <property type="entry name" value="Znf_XAF1_N"/>
    <property type="match status" value="1"/>
</dbReference>
<feature type="domain" description="Ubiquitin fusion degradation protein UFD1 N-terminal subdomain 2" evidence="5">
    <location>
        <begin position="149"/>
        <end position="229"/>
    </location>
</feature>
<dbReference type="InterPro" id="IPR042299">
    <property type="entry name" value="Ufd1-like_Nn"/>
</dbReference>
<dbReference type="Pfam" id="PF03152">
    <property type="entry name" value="UFD1_N1"/>
    <property type="match status" value="1"/>
</dbReference>
<comment type="similarity">
    <text evidence="1">Belongs to the UFD1 family.</text>
</comment>
<comment type="caution">
    <text evidence="6">The sequence shown here is derived from an EMBL/GenBank/DDBJ whole genome shotgun (WGS) entry which is preliminary data.</text>
</comment>
<evidence type="ECO:0000256" key="2">
    <source>
        <dbReference type="ARBA" id="ARBA00022786"/>
    </source>
</evidence>
<feature type="domain" description="Ubiquitin fusion degradation protein UFD1 N-terminal subdomain 1" evidence="4">
    <location>
        <begin position="45"/>
        <end position="117"/>
    </location>
</feature>
<feature type="region of interest" description="Disordered" evidence="3">
    <location>
        <begin position="1"/>
        <end position="33"/>
    </location>
</feature>
<accession>A0AAD5T646</accession>
<evidence type="ECO:0000259" key="4">
    <source>
        <dbReference type="Pfam" id="PF03152"/>
    </source>
</evidence>
<dbReference type="GO" id="GO:0031593">
    <property type="term" value="F:polyubiquitin modification-dependent protein binding"/>
    <property type="evidence" value="ECO:0007669"/>
    <property type="project" value="TreeGrafter"/>
</dbReference>
<reference evidence="6" key="1">
    <citation type="submission" date="2020-05" db="EMBL/GenBank/DDBJ databases">
        <title>Phylogenomic resolution of chytrid fungi.</title>
        <authorList>
            <person name="Stajich J.E."/>
            <person name="Amses K."/>
            <person name="Simmons R."/>
            <person name="Seto K."/>
            <person name="Myers J."/>
            <person name="Bonds A."/>
            <person name="Quandt C.A."/>
            <person name="Barry K."/>
            <person name="Liu P."/>
            <person name="Grigoriev I."/>
            <person name="Longcore J.E."/>
            <person name="James T.Y."/>
        </authorList>
    </citation>
    <scope>NUCLEOTIDE SEQUENCE</scope>
    <source>
        <strain evidence="6">JEL0513</strain>
    </source>
</reference>
<evidence type="ECO:0000256" key="1">
    <source>
        <dbReference type="ARBA" id="ARBA00006043"/>
    </source>
</evidence>
<dbReference type="InterPro" id="IPR004854">
    <property type="entry name" value="Ufd1-like"/>
</dbReference>
<evidence type="ECO:0000259" key="5">
    <source>
        <dbReference type="Pfam" id="PF24842"/>
    </source>
</evidence>
<dbReference type="InterPro" id="IPR055418">
    <property type="entry name" value="UFD1_N2"/>
</dbReference>
<dbReference type="Proteomes" id="UP001211907">
    <property type="component" value="Unassembled WGS sequence"/>
</dbReference>
<organism evidence="6 7">
    <name type="scientific">Physocladia obscura</name>
    <dbReference type="NCBI Taxonomy" id="109957"/>
    <lineage>
        <taxon>Eukaryota</taxon>
        <taxon>Fungi</taxon>
        <taxon>Fungi incertae sedis</taxon>
        <taxon>Chytridiomycota</taxon>
        <taxon>Chytridiomycota incertae sedis</taxon>
        <taxon>Chytridiomycetes</taxon>
        <taxon>Chytridiales</taxon>
        <taxon>Chytriomycetaceae</taxon>
        <taxon>Physocladia</taxon>
    </lineage>
</organism>
<keyword evidence="7" id="KW-1185">Reference proteome</keyword>